<comment type="caution">
    <text evidence="1">The sequence shown here is derived from an EMBL/GenBank/DDBJ whole genome shotgun (WGS) entry which is preliminary data.</text>
</comment>
<sequence>MSVDSPPGLPSDVAALLARADAAGRGAERYLAATIDDLFLPDEYRLDDRTRARLGLLLRSTIVAIGADLHARCWAQRGAAPDKSFDAAPLIARLAASDALRDPELIGELLDRTRQDLLGEALRANRPPGAQMPLLSRLVEGRDQAVAAAARNYRLAESRSAAGDAGPGELLTPAMGLRAAWLVAAALRPTFQGEGKDADRLIVAAVEQHLIARDETASLERCAAELARLIDREPSDPAIMLVDALDDGSVALFVAMLARRMAVAPRIVRALTLEPGGHRLWLALRSLDIGRAAIARIGYLLAEVDPRRDLEAFGALLDTIAAVPAAAARDALADLALPPAYRAAIAAVEGGPRP</sequence>
<keyword evidence="2" id="KW-1185">Reference proteome</keyword>
<organism evidence="1 2">
    <name type="scientific">Sphingomonas olei</name>
    <dbReference type="NCBI Taxonomy" id="1886787"/>
    <lineage>
        <taxon>Bacteria</taxon>
        <taxon>Pseudomonadati</taxon>
        <taxon>Pseudomonadota</taxon>
        <taxon>Alphaproteobacteria</taxon>
        <taxon>Sphingomonadales</taxon>
        <taxon>Sphingomonadaceae</taxon>
        <taxon>Sphingomonas</taxon>
    </lineage>
</organism>
<gene>
    <name evidence="1" type="ORF">E5988_03750</name>
</gene>
<dbReference type="RefSeq" id="WP_136450772.1">
    <property type="nucleotide sequence ID" value="NZ_SSTI01000002.1"/>
</dbReference>
<dbReference type="EMBL" id="SSTI01000002">
    <property type="protein sequence ID" value="THG41626.1"/>
    <property type="molecule type" value="Genomic_DNA"/>
</dbReference>
<evidence type="ECO:0008006" key="3">
    <source>
        <dbReference type="Google" id="ProtNLM"/>
    </source>
</evidence>
<evidence type="ECO:0000313" key="2">
    <source>
        <dbReference type="Proteomes" id="UP000308038"/>
    </source>
</evidence>
<proteinExistence type="predicted"/>
<accession>A0ABY2QLN4</accession>
<dbReference type="Proteomes" id="UP000308038">
    <property type="component" value="Unassembled WGS sequence"/>
</dbReference>
<protein>
    <recommendedName>
        <fullName evidence="3">DUF2336 domain-containing protein</fullName>
    </recommendedName>
</protein>
<reference evidence="1 2" key="1">
    <citation type="submission" date="2019-04" db="EMBL/GenBank/DDBJ databases">
        <title>Microbes associate with the intestines of laboratory mice.</title>
        <authorList>
            <person name="Navarre W."/>
            <person name="Wong E."/>
            <person name="Huang K.C."/>
            <person name="Tropini C."/>
            <person name="Ng K."/>
            <person name="Yu B."/>
        </authorList>
    </citation>
    <scope>NUCLEOTIDE SEQUENCE [LARGE SCALE GENOMIC DNA]</scope>
    <source>
        <strain evidence="1 2">NM83_B4-11</strain>
    </source>
</reference>
<evidence type="ECO:0000313" key="1">
    <source>
        <dbReference type="EMBL" id="THG41626.1"/>
    </source>
</evidence>
<name>A0ABY2QLN4_9SPHN</name>